<evidence type="ECO:0000259" key="7">
    <source>
        <dbReference type="Pfam" id="PF00082"/>
    </source>
</evidence>
<dbReference type="PROSITE" id="PS00137">
    <property type="entry name" value="SUBTILASE_HIS"/>
    <property type="match status" value="1"/>
</dbReference>
<dbReference type="InterPro" id="IPR022398">
    <property type="entry name" value="Peptidase_S8_His-AS"/>
</dbReference>
<evidence type="ECO:0000256" key="4">
    <source>
        <dbReference type="ARBA" id="ARBA00022825"/>
    </source>
</evidence>
<dbReference type="InterPro" id="IPR013783">
    <property type="entry name" value="Ig-like_fold"/>
</dbReference>
<dbReference type="PRINTS" id="PR00723">
    <property type="entry name" value="SUBTILISIN"/>
</dbReference>
<evidence type="ECO:0000256" key="1">
    <source>
        <dbReference type="ARBA" id="ARBA00011073"/>
    </source>
</evidence>
<dbReference type="PROSITE" id="PS51892">
    <property type="entry name" value="SUBTILASE"/>
    <property type="match status" value="1"/>
</dbReference>
<feature type="active site" description="Charge relay system" evidence="5">
    <location>
        <position position="178"/>
    </location>
</feature>
<dbReference type="RefSeq" id="WP_221250069.1">
    <property type="nucleotide sequence ID" value="NZ_AP024355.1"/>
</dbReference>
<keyword evidence="2 5" id="KW-0645">Protease</keyword>
<dbReference type="Gene3D" id="2.60.40.10">
    <property type="entry name" value="Immunoglobulins"/>
    <property type="match status" value="5"/>
</dbReference>
<dbReference type="PANTHER" id="PTHR43806">
    <property type="entry name" value="PEPTIDASE S8"/>
    <property type="match status" value="1"/>
</dbReference>
<dbReference type="Proteomes" id="UP001319827">
    <property type="component" value="Chromosome"/>
</dbReference>
<evidence type="ECO:0000256" key="6">
    <source>
        <dbReference type="RuleBase" id="RU003355"/>
    </source>
</evidence>
<dbReference type="PROSITE" id="PS00138">
    <property type="entry name" value="SUBTILASE_SER"/>
    <property type="match status" value="1"/>
</dbReference>
<reference evidence="8 9" key="1">
    <citation type="journal article" date="2016" name="C (Basel)">
        <title>Selective Growth of and Electricity Production by Marine Exoelectrogenic Bacteria in Self-Aggregated Hydrogel of Microbially Reduced Graphene Oxide.</title>
        <authorList>
            <person name="Yoshida N."/>
            <person name="Goto Y."/>
            <person name="Miyata Y."/>
        </authorList>
    </citation>
    <scope>NUCLEOTIDE SEQUENCE [LARGE SCALE GENOMIC DNA]</scope>
    <source>
        <strain evidence="8 9">NIT-T3</strain>
    </source>
</reference>
<name>A0ABN6E2X9_9BACT</name>
<keyword evidence="9" id="KW-1185">Reference proteome</keyword>
<comment type="similarity">
    <text evidence="1 5 6">Belongs to the peptidase S8 family.</text>
</comment>
<feature type="active site" description="Charge relay system" evidence="5">
    <location>
        <position position="216"/>
    </location>
</feature>
<keyword evidence="4 5" id="KW-0720">Serine protease</keyword>
<protein>
    <recommendedName>
        <fullName evidence="7">Peptidase S8/S53 domain-containing protein</fullName>
    </recommendedName>
</protein>
<evidence type="ECO:0000256" key="5">
    <source>
        <dbReference type="PROSITE-ProRule" id="PRU01240"/>
    </source>
</evidence>
<dbReference type="InterPro" id="IPR036852">
    <property type="entry name" value="Peptidase_S8/S53_dom_sf"/>
</dbReference>
<dbReference type="EMBL" id="AP024355">
    <property type="protein sequence ID" value="BCR06687.1"/>
    <property type="molecule type" value="Genomic_DNA"/>
</dbReference>
<evidence type="ECO:0000256" key="3">
    <source>
        <dbReference type="ARBA" id="ARBA00022801"/>
    </source>
</evidence>
<dbReference type="InterPro" id="IPR000209">
    <property type="entry name" value="Peptidase_S8/S53_dom"/>
</dbReference>
<sequence>MHHTANGFRLSFIAIFLVLLFSTPLLAGVTSSDLQNAMEFASPGEQIPVIVTLSDKADLRAFKTLGKKDRRSGVVTVLKDKAKNSQKALRAYLKGLRKQGIKDLWAINGLALRATPEEIAALAAWPGVASVTLDAQIPAPTLAPQALGGVEDNLAAINAPALWDLGIAGQGMVVGIMDTGVDVRHPYLAAKWRGGTNSWYDPHGQHPNSPADVAGHGTAVTGVVVGGQHNGVAFGVAPEAQWIAVKAFNDAGNAPLSAIHLGFQWFLDPDGNPATDDAPDVVNNSWGFEMEAGSCIDQAHPDPDLNADFHPDIQALQAAGIAVVFAAGNTGPNPATSVSPANYPEAFGVGMVDTFFASPIDIVSQSARGPSACDGTIFPEIVAPGEQILTTGLPLVIDGVAQADMVRASGTSFASPHMAGVMALLLQAFPDFPVADLQGVLQQTALDGLNPQDPAGPDNTYGYGLVDALAAHQALVVATTPNLVVSDSLAPADDRQLPFGHVPDGDSRVETVTLANTDGVPLEVGPIAQADPLAPPFSLEAGTDTCSNQTIPAGGDCTFQVRIAAVGGGIFSDTFDIPSNDPDEPVVAFAVSASRLKVLAPNGGEILAVGSSYAVEWSAVEEAMSYDLSYSIDDGSSWTLIVTGLTANNHLWTVPAADSANCLVRVTAYGAGGAWLANDESDGSFTILPGTPPSVLAVVSPNGSESLTGGTTHTLQWAAHAGAANYLVRYSTNGGANWNAIASITGTSFAWMVPAADSANCLVRVTAYDAGGAWLANDVSDGAFTLLPGTSPSVLAVVSPNGGEALTGGTTHTIQWAAHAGAANYLVRYSTNGGANWNAIASITGTSFAWMVPAADSANCLVRVTAYDAGGAWLANDVSDGAFTLLPGTSPSVLAVVSPNGGEALTGGTTHTIQWAAHAGAANYLVRYSTNGGASWNPIASVVGTSFEWTVPATDSNNCLVRVTGYNAGGAWLANDVSDGPFTILPGTPPSALAVGSPNGGETLTGGATYTIQWAAHAGAANYLVRYSTNGGVSWSPIASVPGTSFAWTLPAADSANCLVRVTAYDAGGAWLANDVSNDPFTISP</sequence>
<feature type="domain" description="Peptidase S8/S53" evidence="7">
    <location>
        <begin position="169"/>
        <end position="464"/>
    </location>
</feature>
<dbReference type="InterPro" id="IPR023828">
    <property type="entry name" value="Peptidase_S8_Ser-AS"/>
</dbReference>
<keyword evidence="3 5" id="KW-0378">Hydrolase</keyword>
<feature type="active site" description="Charge relay system" evidence="5">
    <location>
        <position position="412"/>
    </location>
</feature>
<dbReference type="InterPro" id="IPR015500">
    <property type="entry name" value="Peptidase_S8_subtilisin-rel"/>
</dbReference>
<dbReference type="SUPFAM" id="SSF50939">
    <property type="entry name" value="Sialidases"/>
    <property type="match status" value="1"/>
</dbReference>
<evidence type="ECO:0000313" key="9">
    <source>
        <dbReference type="Proteomes" id="UP001319827"/>
    </source>
</evidence>
<gene>
    <name evidence="8" type="ORF">DESUT3_37560</name>
</gene>
<reference evidence="8 9" key="2">
    <citation type="journal article" date="2021" name="Int. J. Syst. Evol. Microbiol.">
        <title>Isolation and Polyphasic Characterization of Desulfuromonas versatilis sp. Nov., an Electrogenic Bacteria Capable of Versatile Metabolism Isolated from a Graphene Oxide-Reducing Enrichment Culture.</title>
        <authorList>
            <person name="Xie L."/>
            <person name="Yoshida N."/>
            <person name="Ishii S."/>
            <person name="Meng L."/>
        </authorList>
    </citation>
    <scope>NUCLEOTIDE SEQUENCE [LARGE SCALE GENOMIC DNA]</scope>
    <source>
        <strain evidence="8 9">NIT-T3</strain>
    </source>
</reference>
<accession>A0ABN6E2X9</accession>
<dbReference type="InterPro" id="IPR036278">
    <property type="entry name" value="Sialidase_sf"/>
</dbReference>
<evidence type="ECO:0000256" key="2">
    <source>
        <dbReference type="ARBA" id="ARBA00022670"/>
    </source>
</evidence>
<dbReference type="InterPro" id="IPR023827">
    <property type="entry name" value="Peptidase_S8_Asp-AS"/>
</dbReference>
<dbReference type="PROSITE" id="PS00136">
    <property type="entry name" value="SUBTILASE_ASP"/>
    <property type="match status" value="1"/>
</dbReference>
<dbReference type="Pfam" id="PF00082">
    <property type="entry name" value="Peptidase_S8"/>
    <property type="match status" value="1"/>
</dbReference>
<organism evidence="8 9">
    <name type="scientific">Desulfuromonas versatilis</name>
    <dbReference type="NCBI Taxonomy" id="2802975"/>
    <lineage>
        <taxon>Bacteria</taxon>
        <taxon>Pseudomonadati</taxon>
        <taxon>Thermodesulfobacteriota</taxon>
        <taxon>Desulfuromonadia</taxon>
        <taxon>Desulfuromonadales</taxon>
        <taxon>Desulfuromonadaceae</taxon>
        <taxon>Desulfuromonas</taxon>
    </lineage>
</organism>
<proteinExistence type="inferred from homology"/>
<dbReference type="PANTHER" id="PTHR43806:SF11">
    <property type="entry name" value="CEREVISIN-RELATED"/>
    <property type="match status" value="1"/>
</dbReference>
<dbReference type="Gene3D" id="3.40.50.200">
    <property type="entry name" value="Peptidase S8/S53 domain"/>
    <property type="match status" value="1"/>
</dbReference>
<dbReference type="SUPFAM" id="SSF52743">
    <property type="entry name" value="Subtilisin-like"/>
    <property type="match status" value="1"/>
</dbReference>
<evidence type="ECO:0000313" key="8">
    <source>
        <dbReference type="EMBL" id="BCR06687.1"/>
    </source>
</evidence>
<dbReference type="InterPro" id="IPR050131">
    <property type="entry name" value="Peptidase_S8_subtilisin-like"/>
</dbReference>